<dbReference type="InterPro" id="IPR030382">
    <property type="entry name" value="MeTrfase_TRM5/TYW2"/>
</dbReference>
<dbReference type="InterPro" id="IPR056743">
    <property type="entry name" value="TRM5-TYW2-like_MTfase"/>
</dbReference>
<dbReference type="RefSeq" id="XP_001731299.1">
    <property type="nucleotide sequence ID" value="XM_001731247.1"/>
</dbReference>
<evidence type="ECO:0000256" key="8">
    <source>
        <dbReference type="ARBA" id="ARBA00023242"/>
    </source>
</evidence>
<dbReference type="AlphaFoldDB" id="A8PXM6"/>
<keyword evidence="2 10" id="KW-0963">Cytoplasm</keyword>
<organism evidence="13 14">
    <name type="scientific">Malassezia globosa (strain ATCC MYA-4612 / CBS 7966)</name>
    <name type="common">Dandruff-associated fungus</name>
    <dbReference type="NCBI Taxonomy" id="425265"/>
    <lineage>
        <taxon>Eukaryota</taxon>
        <taxon>Fungi</taxon>
        <taxon>Dikarya</taxon>
        <taxon>Basidiomycota</taxon>
        <taxon>Ustilaginomycotina</taxon>
        <taxon>Malasseziomycetes</taxon>
        <taxon>Malasseziales</taxon>
        <taxon>Malasseziaceae</taxon>
        <taxon>Malassezia</taxon>
    </lineage>
</organism>
<keyword evidence="4 10" id="KW-0808">Transferase</keyword>
<comment type="catalytic activity">
    <reaction evidence="9 10">
        <text>guanosine(37) in tRNA + S-adenosyl-L-methionine = N(1)-methylguanosine(37) in tRNA + S-adenosyl-L-homocysteine + H(+)</text>
        <dbReference type="Rhea" id="RHEA:36899"/>
        <dbReference type="Rhea" id="RHEA-COMP:10145"/>
        <dbReference type="Rhea" id="RHEA-COMP:10147"/>
        <dbReference type="ChEBI" id="CHEBI:15378"/>
        <dbReference type="ChEBI" id="CHEBI:57856"/>
        <dbReference type="ChEBI" id="CHEBI:59789"/>
        <dbReference type="ChEBI" id="CHEBI:73542"/>
        <dbReference type="ChEBI" id="CHEBI:74269"/>
        <dbReference type="EC" id="2.1.1.228"/>
    </reaction>
</comment>
<dbReference type="EMBL" id="AAYY01000004">
    <property type="protein sequence ID" value="EDP44085.1"/>
    <property type="molecule type" value="Genomic_DNA"/>
</dbReference>
<comment type="similarity">
    <text evidence="10">Belongs to the TRM5 / TYW2 family.</text>
</comment>
<proteinExistence type="inferred from homology"/>
<dbReference type="InterPro" id="IPR056744">
    <property type="entry name" value="TRM5/TYW2-like_N"/>
</dbReference>
<keyword evidence="14" id="KW-1185">Reference proteome</keyword>
<feature type="domain" description="SAM-dependent methyltransferase TRM5/TYW2-type" evidence="12">
    <location>
        <begin position="198"/>
        <end position="547"/>
    </location>
</feature>
<evidence type="ECO:0000256" key="5">
    <source>
        <dbReference type="ARBA" id="ARBA00022691"/>
    </source>
</evidence>
<protein>
    <recommendedName>
        <fullName evidence="10">tRNA (guanine(37)-N1)-methyltransferase</fullName>
        <ecNumber evidence="10">2.1.1.228</ecNumber>
    </recommendedName>
    <alternativeName>
        <fullName evidence="10">M1G-methyltransferase</fullName>
    </alternativeName>
    <alternativeName>
        <fullName evidence="10">tRNA [GM37] methyltransferase</fullName>
    </alternativeName>
    <alternativeName>
        <fullName evidence="10">tRNA methyltransferase 5</fullName>
    </alternativeName>
</protein>
<sequence>MSYIDKPRFHKPTHPARIKPAPAEPHLEPQATRLPLLRSENVPANAPPLQAHAQAGLDMQRQAMADQKELQRQQAAQIQILADAKEQLRKELPLRGIRCAATDCSALAKHDDVQAHVFRSRRSKHICPDPRGDPSMRVLQLGIEQTQEVPAAVLRAMEQYGGELLMHPVVFDWDYWSVDQILRALLPDELEEGAPSAFSMVGHIAHVNLREEYLAYRYLIGQVILDKTPRVETVVNKLDTIDTEFRVFAMELLAGIPKYTADVSESGCLFTLDFRHVYWNSRLHTEHGRIIDLFEPFQVVADVMAGVGPFAVPAAKKGCWVLANDLNPACYESLMHNIRQNKVVSHCLPSCDDGRKFIRHSIRQAWEAAFPANDPSLMSGRQKRRERRIAANGGGPTANAVEEHAGSKPPVSSPGLAALDSRPRRLIDHFVMNLPASALEFLDAFRGAYAELAQAVGADALDAEIAARQAAPQLHAWPMVHVHCFTKDVEHAGEDICARASAALGLEGNACLQPPGSPHATPDLSLHLVRSVAPNKDMYCLSFRLTPDVLYKTTTC</sequence>
<evidence type="ECO:0000256" key="9">
    <source>
        <dbReference type="ARBA" id="ARBA00047783"/>
    </source>
</evidence>
<dbReference type="Gene3D" id="3.30.300.110">
    <property type="entry name" value="Met-10+ protein-like domains"/>
    <property type="match status" value="1"/>
</dbReference>
<dbReference type="HAMAP" id="MF_03152">
    <property type="entry name" value="TRM5"/>
    <property type="match status" value="1"/>
</dbReference>
<feature type="compositionally biased region" description="Basic residues" evidence="11">
    <location>
        <begin position="8"/>
        <end position="17"/>
    </location>
</feature>
<keyword evidence="5 10" id="KW-0949">S-adenosyl-L-methionine</keyword>
<dbReference type="EC" id="2.1.1.228" evidence="10"/>
<dbReference type="Gene3D" id="3.40.50.150">
    <property type="entry name" value="Vaccinia Virus protein VP39"/>
    <property type="match status" value="1"/>
</dbReference>
<keyword evidence="7 10" id="KW-0496">Mitochondrion</keyword>
<dbReference type="FunFam" id="3.30.300.110:FF:000001">
    <property type="entry name" value="tRNA (guanine(37)-N1)-methyltransferase"/>
    <property type="match status" value="1"/>
</dbReference>
<dbReference type="VEuPathDB" id="FungiDB:MGL_1482"/>
<comment type="similarity">
    <text evidence="1">Belongs to the class I-like SAM-binding methyltransferase superfamily. TRM5/TYW2 family.</text>
</comment>
<comment type="subcellular location">
    <subcellularLocation>
        <location evidence="10">Mitochondrion matrix</location>
    </subcellularLocation>
    <subcellularLocation>
        <location evidence="10">Nucleus</location>
    </subcellularLocation>
    <subcellularLocation>
        <location evidence="10">Cytoplasm</location>
    </subcellularLocation>
    <text evidence="10">Predominantly in the mitochondria and in the nucleus.</text>
</comment>
<evidence type="ECO:0000256" key="4">
    <source>
        <dbReference type="ARBA" id="ARBA00022679"/>
    </source>
</evidence>
<comment type="caution">
    <text evidence="13">The sequence shown here is derived from an EMBL/GenBank/DDBJ whole genome shotgun (WGS) entry which is preliminary data.</text>
</comment>
<dbReference type="GO" id="GO:0052906">
    <property type="term" value="F:tRNA (guanine(37)-N1)-methyltransferase activity"/>
    <property type="evidence" value="ECO:0007669"/>
    <property type="project" value="UniProtKB-UniRule"/>
</dbReference>
<dbReference type="GO" id="GO:0070901">
    <property type="term" value="P:mitochondrial tRNA methylation"/>
    <property type="evidence" value="ECO:0007669"/>
    <property type="project" value="TreeGrafter"/>
</dbReference>
<accession>A8PXM6</accession>
<dbReference type="SUPFAM" id="SSF53335">
    <property type="entry name" value="S-adenosyl-L-methionine-dependent methyltransferases"/>
    <property type="match status" value="1"/>
</dbReference>
<evidence type="ECO:0000256" key="2">
    <source>
        <dbReference type="ARBA" id="ARBA00022490"/>
    </source>
</evidence>
<reference evidence="13 14" key="1">
    <citation type="journal article" date="2007" name="Proc. Natl. Acad. Sci. U.S.A.">
        <title>Dandruff-associated Malassezia genomes reveal convergent and divergent virulence traits shared with plant and human fungal pathogens.</title>
        <authorList>
            <person name="Xu J."/>
            <person name="Saunders C.W."/>
            <person name="Hu P."/>
            <person name="Grant R.A."/>
            <person name="Boekhout T."/>
            <person name="Kuramae E.E."/>
            <person name="Kronstad J.W."/>
            <person name="Deangelis Y.M."/>
            <person name="Reeder N.L."/>
            <person name="Johnstone K.R."/>
            <person name="Leland M."/>
            <person name="Fieno A.M."/>
            <person name="Begley W.M."/>
            <person name="Sun Y."/>
            <person name="Lacey M.P."/>
            <person name="Chaudhary T."/>
            <person name="Keough T."/>
            <person name="Chu L."/>
            <person name="Sears R."/>
            <person name="Yuan B."/>
            <person name="Dawson T.L.Jr."/>
        </authorList>
    </citation>
    <scope>NUCLEOTIDE SEQUENCE [LARGE SCALE GENOMIC DNA]</scope>
    <source>
        <strain evidence="14">ATCC MYA-4612 / CBS 7966</strain>
    </source>
</reference>
<dbReference type="OrthoDB" id="408788at2759"/>
<dbReference type="STRING" id="425265.A8PXM6"/>
<dbReference type="OMA" id="VGSHSQF"/>
<comment type="subunit">
    <text evidence="10">Monomer.</text>
</comment>
<evidence type="ECO:0000256" key="7">
    <source>
        <dbReference type="ARBA" id="ARBA00023128"/>
    </source>
</evidence>
<feature type="region of interest" description="Disordered" evidence="11">
    <location>
        <begin position="1"/>
        <end position="26"/>
    </location>
</feature>
<evidence type="ECO:0000256" key="1">
    <source>
        <dbReference type="ARBA" id="ARBA00009775"/>
    </source>
</evidence>
<keyword evidence="6 10" id="KW-0819">tRNA processing</keyword>
<keyword evidence="8 10" id="KW-0539">Nucleus</keyword>
<evidence type="ECO:0000256" key="3">
    <source>
        <dbReference type="ARBA" id="ARBA00022603"/>
    </source>
</evidence>
<dbReference type="Pfam" id="PF02475">
    <property type="entry name" value="TRM5-TYW2_MTfase"/>
    <property type="match status" value="1"/>
</dbReference>
<dbReference type="PANTHER" id="PTHR23245:SF36">
    <property type="entry name" value="TRNA (GUANINE(37)-N1)-METHYLTRANSFERASE"/>
    <property type="match status" value="1"/>
</dbReference>
<comment type="function">
    <text evidence="10">Specifically methylates the N1 position of guanosine-37 in various cytoplasmic and mitochondrial tRNAs. Methylation is not dependent on the nature of the nucleoside 5' of the target nucleoside. This is the first step in the biosynthesis of wybutosine (yW), a modified base adjacent to the anticodon of tRNAs and required for accurate decoding.</text>
</comment>
<dbReference type="FunCoup" id="A8PXM6">
    <property type="interactions" value="316"/>
</dbReference>
<gene>
    <name evidence="10" type="primary">TRM5</name>
    <name evidence="13" type="ORF">MGL_1482</name>
</gene>
<evidence type="ECO:0000256" key="11">
    <source>
        <dbReference type="SAM" id="MobiDB-lite"/>
    </source>
</evidence>
<dbReference type="InterPro" id="IPR025792">
    <property type="entry name" value="tRNA_Gua_MeTrfase_euk"/>
</dbReference>
<dbReference type="Proteomes" id="UP000008837">
    <property type="component" value="Unassembled WGS sequence"/>
</dbReference>
<dbReference type="PANTHER" id="PTHR23245">
    <property type="entry name" value="TRNA METHYLTRANSFERASE"/>
    <property type="match status" value="1"/>
</dbReference>
<dbReference type="GO" id="GO:0005634">
    <property type="term" value="C:nucleus"/>
    <property type="evidence" value="ECO:0007669"/>
    <property type="project" value="UniProtKB-SubCell"/>
</dbReference>
<evidence type="ECO:0000313" key="14">
    <source>
        <dbReference type="Proteomes" id="UP000008837"/>
    </source>
</evidence>
<dbReference type="GeneID" id="5855606"/>
<dbReference type="Pfam" id="PF25133">
    <property type="entry name" value="TYW2_N_2"/>
    <property type="match status" value="1"/>
</dbReference>
<evidence type="ECO:0000259" key="12">
    <source>
        <dbReference type="PROSITE" id="PS51684"/>
    </source>
</evidence>
<name>A8PXM6_MALGO</name>
<keyword evidence="3 10" id="KW-0489">Methyltransferase</keyword>
<feature type="region of interest" description="Disordered" evidence="11">
    <location>
        <begin position="391"/>
        <end position="416"/>
    </location>
</feature>
<dbReference type="InterPro" id="IPR029063">
    <property type="entry name" value="SAM-dependent_MTases_sf"/>
</dbReference>
<dbReference type="PROSITE" id="PS51684">
    <property type="entry name" value="SAM_MT_TRM5_TYW2"/>
    <property type="match status" value="1"/>
</dbReference>
<evidence type="ECO:0000313" key="13">
    <source>
        <dbReference type="EMBL" id="EDP44085.1"/>
    </source>
</evidence>
<evidence type="ECO:0000256" key="6">
    <source>
        <dbReference type="ARBA" id="ARBA00022694"/>
    </source>
</evidence>
<dbReference type="GO" id="GO:0002939">
    <property type="term" value="P:tRNA N1-guanine methylation"/>
    <property type="evidence" value="ECO:0007669"/>
    <property type="project" value="TreeGrafter"/>
</dbReference>
<dbReference type="GO" id="GO:0005759">
    <property type="term" value="C:mitochondrial matrix"/>
    <property type="evidence" value="ECO:0007669"/>
    <property type="project" value="UniProtKB-SubCell"/>
</dbReference>
<evidence type="ECO:0000256" key="10">
    <source>
        <dbReference type="HAMAP-Rule" id="MF_03152"/>
    </source>
</evidence>
<feature type="binding site" evidence="10">
    <location>
        <position position="287"/>
    </location>
    <ligand>
        <name>S-adenosyl-L-methionine</name>
        <dbReference type="ChEBI" id="CHEBI:59789"/>
    </ligand>
</feature>
<feature type="binding site" evidence="10">
    <location>
        <position position="433"/>
    </location>
    <ligand>
        <name>S-adenosyl-L-methionine</name>
        <dbReference type="ChEBI" id="CHEBI:59789"/>
    </ligand>
</feature>
<dbReference type="InParanoid" id="A8PXM6"/>
<dbReference type="KEGG" id="mgl:MGL_1482"/>
<feature type="binding site" evidence="10">
    <location>
        <begin position="353"/>
        <end position="354"/>
    </location>
    <ligand>
        <name>S-adenosyl-L-methionine</name>
        <dbReference type="ChEBI" id="CHEBI:59789"/>
    </ligand>
</feature>
<feature type="binding site" evidence="10">
    <location>
        <begin position="325"/>
        <end position="326"/>
    </location>
    <ligand>
        <name>S-adenosyl-L-methionine</name>
        <dbReference type="ChEBI" id="CHEBI:59789"/>
    </ligand>
</feature>